<gene>
    <name evidence="4" type="ORF">EZV62_026199</name>
</gene>
<evidence type="ECO:0000259" key="3">
    <source>
        <dbReference type="Pfam" id="PF14392"/>
    </source>
</evidence>
<sequence>MNAEEIAKLCESISLKEREGPVRTLKADLKVASIQRMKTSLVGKVLLRKTVNSEVFRSVMRKVWKTKDWVDIEHVNGNVFTFQFQNMDNKQRIISGGPFIMPPLMCMTMDISRFLRSIIGEVLEVDGSENGSAMPKFLRVRVAIEIDKPLRRFLRVDVMGDGVESIMLLKYERLPNFCFHCRFLGHTTSECPEKPIGHAVLQGEELPFRFWMRAPVIVTKQGYWGRRREGSEGGSRVNWRSMDRTVEDRGGGRVSKEFSDRQRAQPFLVGNKLGKEISSPPNGGRITDSRELTKIRNVSQNQGRSTAADFVFNSTRERKEVKANSTNPGVMDSVVVGQRELGSPAVLVGQLNKSGSTGPSESQMVGQENTDIVVGGLNGPKICVNSQSISSDPFQEPGHSGSCIPLKLQAPSFDLNPQFTVKESSFSGSWKRRARANQIGNESGLYGFSLGKNKASDGNPKESEVSKKQKSDDESSP</sequence>
<protein>
    <recommendedName>
        <fullName evidence="6">CCHC-type domain-containing protein</fullName>
    </recommendedName>
</protein>
<dbReference type="PANTHER" id="PTHR31286">
    <property type="entry name" value="GLYCINE-RICH CELL WALL STRUCTURAL PROTEIN 1.8-LIKE"/>
    <property type="match status" value="1"/>
</dbReference>
<keyword evidence="5" id="KW-1185">Reference proteome</keyword>
<feature type="compositionally biased region" description="Basic and acidic residues" evidence="1">
    <location>
        <begin position="459"/>
        <end position="477"/>
    </location>
</feature>
<proteinExistence type="predicted"/>
<evidence type="ECO:0000313" key="4">
    <source>
        <dbReference type="EMBL" id="TXG46905.1"/>
    </source>
</evidence>
<dbReference type="PANTHER" id="PTHR31286:SF167">
    <property type="entry name" value="OS09G0268800 PROTEIN"/>
    <property type="match status" value="1"/>
</dbReference>
<evidence type="ECO:0000256" key="1">
    <source>
        <dbReference type="SAM" id="MobiDB-lite"/>
    </source>
</evidence>
<dbReference type="Proteomes" id="UP000323000">
    <property type="component" value="Chromosome 13"/>
</dbReference>
<evidence type="ECO:0000259" key="2">
    <source>
        <dbReference type="Pfam" id="PF14111"/>
    </source>
</evidence>
<dbReference type="InterPro" id="IPR025836">
    <property type="entry name" value="Zn_knuckle_CX2CX4HX4C"/>
</dbReference>
<dbReference type="Pfam" id="PF14111">
    <property type="entry name" value="DUF4283"/>
    <property type="match status" value="1"/>
</dbReference>
<organism evidence="4 5">
    <name type="scientific">Acer yangbiense</name>
    <dbReference type="NCBI Taxonomy" id="1000413"/>
    <lineage>
        <taxon>Eukaryota</taxon>
        <taxon>Viridiplantae</taxon>
        <taxon>Streptophyta</taxon>
        <taxon>Embryophyta</taxon>
        <taxon>Tracheophyta</taxon>
        <taxon>Spermatophyta</taxon>
        <taxon>Magnoliopsida</taxon>
        <taxon>eudicotyledons</taxon>
        <taxon>Gunneridae</taxon>
        <taxon>Pentapetalae</taxon>
        <taxon>rosids</taxon>
        <taxon>malvids</taxon>
        <taxon>Sapindales</taxon>
        <taxon>Sapindaceae</taxon>
        <taxon>Hippocastanoideae</taxon>
        <taxon>Acereae</taxon>
        <taxon>Acer</taxon>
    </lineage>
</organism>
<dbReference type="InterPro" id="IPR040256">
    <property type="entry name" value="At4g02000-like"/>
</dbReference>
<dbReference type="Pfam" id="PF14392">
    <property type="entry name" value="zf-CCHC_4"/>
    <property type="match status" value="1"/>
</dbReference>
<comment type="caution">
    <text evidence="4">The sequence shown here is derived from an EMBL/GenBank/DDBJ whole genome shotgun (WGS) entry which is preliminary data.</text>
</comment>
<accession>A0A5C7GQT3</accession>
<dbReference type="EMBL" id="VAHF01000013">
    <property type="protein sequence ID" value="TXG46905.1"/>
    <property type="molecule type" value="Genomic_DNA"/>
</dbReference>
<name>A0A5C7GQT3_9ROSI</name>
<dbReference type="InterPro" id="IPR025558">
    <property type="entry name" value="DUF4283"/>
</dbReference>
<feature type="region of interest" description="Disordered" evidence="1">
    <location>
        <begin position="441"/>
        <end position="477"/>
    </location>
</feature>
<feature type="domain" description="Zinc knuckle CX2CX4HX4C" evidence="3">
    <location>
        <begin position="145"/>
        <end position="192"/>
    </location>
</feature>
<dbReference type="OrthoDB" id="2219495at2759"/>
<evidence type="ECO:0008006" key="6">
    <source>
        <dbReference type="Google" id="ProtNLM"/>
    </source>
</evidence>
<dbReference type="AlphaFoldDB" id="A0A5C7GQT3"/>
<reference evidence="5" key="1">
    <citation type="journal article" date="2019" name="Gigascience">
        <title>De novo genome assembly of the endangered Acer yangbiense, a plant species with extremely small populations endemic to Yunnan Province, China.</title>
        <authorList>
            <person name="Yang J."/>
            <person name="Wariss H.M."/>
            <person name="Tao L."/>
            <person name="Zhang R."/>
            <person name="Yun Q."/>
            <person name="Hollingsworth P."/>
            <person name="Dao Z."/>
            <person name="Luo G."/>
            <person name="Guo H."/>
            <person name="Ma Y."/>
            <person name="Sun W."/>
        </authorList>
    </citation>
    <scope>NUCLEOTIDE SEQUENCE [LARGE SCALE GENOMIC DNA]</scope>
    <source>
        <strain evidence="5">cv. Malutang</strain>
    </source>
</reference>
<feature type="domain" description="DUF4283" evidence="2">
    <location>
        <begin position="35"/>
        <end position="100"/>
    </location>
</feature>
<evidence type="ECO:0000313" key="5">
    <source>
        <dbReference type="Proteomes" id="UP000323000"/>
    </source>
</evidence>